<evidence type="ECO:0000313" key="2">
    <source>
        <dbReference type="EMBL" id="QBK93239.1"/>
    </source>
</evidence>
<gene>
    <name evidence="2" type="ORF">LCPAC403_03730</name>
</gene>
<feature type="transmembrane region" description="Helical" evidence="1">
    <location>
        <begin position="52"/>
        <end position="70"/>
    </location>
</feature>
<dbReference type="EMBL" id="MK500592">
    <property type="protein sequence ID" value="QBK93239.1"/>
    <property type="molecule type" value="Genomic_DNA"/>
</dbReference>
<sequence>MSVRISNNPVVLLLSRWATVIILCLYTLPVIALLIYIEPEANLDKCDVDFNGWMFAFIIMTFTFITITLVERYIEDTRFVAKAGIISFLILWIIACMLFSKSNKTGICKSVSFHTYNFIFYIISIPVGLLISLVIGIVITSL</sequence>
<reference evidence="2" key="1">
    <citation type="journal article" date="2019" name="MBio">
        <title>Virus Genomes from Deep Sea Sediments Expand the Ocean Megavirome and Support Independent Origins of Viral Gigantism.</title>
        <authorList>
            <person name="Backstrom D."/>
            <person name="Yutin N."/>
            <person name="Jorgensen S.L."/>
            <person name="Dharamshi J."/>
            <person name="Homa F."/>
            <person name="Zaremba-Niedwiedzka K."/>
            <person name="Spang A."/>
            <person name="Wolf Y.I."/>
            <person name="Koonin E.V."/>
            <person name="Ettema T.J."/>
        </authorList>
    </citation>
    <scope>NUCLEOTIDE SEQUENCE</scope>
</reference>
<protein>
    <recommendedName>
        <fullName evidence="3">Transmembrane protein</fullName>
    </recommendedName>
</protein>
<accession>A0A481ZDX7</accession>
<proteinExistence type="predicted"/>
<feature type="transmembrane region" description="Helical" evidence="1">
    <location>
        <begin position="120"/>
        <end position="139"/>
    </location>
</feature>
<keyword evidence="1" id="KW-0472">Membrane</keyword>
<keyword evidence="1" id="KW-1133">Transmembrane helix</keyword>
<organism evidence="2">
    <name type="scientific">Pithovirus LCPAC403</name>
    <dbReference type="NCBI Taxonomy" id="2506596"/>
    <lineage>
        <taxon>Viruses</taxon>
        <taxon>Pithoviruses</taxon>
    </lineage>
</organism>
<feature type="transmembrane region" description="Helical" evidence="1">
    <location>
        <begin position="79"/>
        <end position="100"/>
    </location>
</feature>
<evidence type="ECO:0000256" key="1">
    <source>
        <dbReference type="SAM" id="Phobius"/>
    </source>
</evidence>
<feature type="transmembrane region" description="Helical" evidence="1">
    <location>
        <begin position="12"/>
        <end position="37"/>
    </location>
</feature>
<keyword evidence="1" id="KW-0812">Transmembrane</keyword>
<name>A0A481ZDX7_9VIRU</name>
<evidence type="ECO:0008006" key="3">
    <source>
        <dbReference type="Google" id="ProtNLM"/>
    </source>
</evidence>